<name>E0RSZ0_WINT6</name>
<dbReference type="Gene3D" id="2.40.50.100">
    <property type="match status" value="1"/>
</dbReference>
<dbReference type="RefSeq" id="WP_013313968.1">
    <property type="nucleotide sequence ID" value="NC_014484.1"/>
</dbReference>
<dbReference type="InterPro" id="IPR015853">
    <property type="entry name" value="ABC_transpr_FbpC"/>
</dbReference>
<sequence>MAEINLVHVYKYFYPAFSFKNFFRKKGALLGPREPHFALTDVNLTIPDARTTVVLGPTGCGKSTLLRIIGGLLPPDQGKVLFDGKDITELPPGERRIGMVFQDYALYPHLTVKTNILSYFFFKKWTKQWSDEMEMEAEEKYRRTSQLLGVKLEHLSGRFPPNLSSGEKQRVAIGRCITRDPALFLMDEPFSHLDQPLREEYRRQLKALLSYFDVTTVYVTHDQHEALLLADRLVVMREGRIEQAGTPEEIYQAPRNLFVAEFLHPHPSLPAINLIPGDLMGPEYREKVIGIRPEDFSLRSPRAAGDYILPAQVVSVFKSPLAMEAAMRLKVKDRVFVEVPVPSGTSPSEGDEVGLLPSRMHIFDPLTGERTATHHMQVHL</sequence>
<dbReference type="EMBL" id="CP001698">
    <property type="protein sequence ID" value="ADN02127.1"/>
    <property type="molecule type" value="Genomic_DNA"/>
</dbReference>
<dbReference type="PaxDb" id="665571-STHERM_c11860"/>
<reference evidence="7 8" key="2">
    <citation type="journal article" date="2010" name="J. Bacteriol.">
        <title>Genome sequence of the polysaccharide-degrading, thermophilic anaerobe Spirochaeta thermophila DSM 6192.</title>
        <authorList>
            <person name="Angelov A."/>
            <person name="Liebl S."/>
            <person name="Ballschmiter M."/>
            <person name="Bomeke M."/>
            <person name="Lehmann R."/>
            <person name="Liesegang H."/>
            <person name="Daniel R."/>
            <person name="Liebl W."/>
        </authorList>
    </citation>
    <scope>NUCLEOTIDE SEQUENCE [LARGE SCALE GENOMIC DNA]</scope>
    <source>
        <strain evidence="8">ATCC 49972 / DSM 6192 / RI 19.B1</strain>
    </source>
</reference>
<dbReference type="SUPFAM" id="SSF52540">
    <property type="entry name" value="P-loop containing nucleoside triphosphate hydrolases"/>
    <property type="match status" value="1"/>
</dbReference>
<evidence type="ECO:0000259" key="6">
    <source>
        <dbReference type="PROSITE" id="PS50893"/>
    </source>
</evidence>
<evidence type="ECO:0000313" key="7">
    <source>
        <dbReference type="EMBL" id="ADN02127.1"/>
    </source>
</evidence>
<dbReference type="Pfam" id="PF00005">
    <property type="entry name" value="ABC_tran"/>
    <property type="match status" value="1"/>
</dbReference>
<reference key="1">
    <citation type="submission" date="2009-08" db="EMBL/GenBank/DDBJ databases">
        <title>The genome sequence of Spirochaeta thermophila DSM6192.</title>
        <authorList>
            <person name="Angelov A."/>
            <person name="Mientus M."/>
            <person name="Wittenberg S."/>
            <person name="Lehmann R."/>
            <person name="Liesegang H."/>
            <person name="Daniel R."/>
            <person name="Liebl W."/>
        </authorList>
    </citation>
    <scope>NUCLEOTIDE SEQUENCE</scope>
    <source>
        <strain>DSM 6192</strain>
    </source>
</reference>
<dbReference type="GO" id="GO:0005524">
    <property type="term" value="F:ATP binding"/>
    <property type="evidence" value="ECO:0007669"/>
    <property type="project" value="UniProtKB-KW"/>
</dbReference>
<keyword evidence="1" id="KW-0813">Transport</keyword>
<feature type="domain" description="ABC transporter" evidence="6">
    <location>
        <begin position="17"/>
        <end position="263"/>
    </location>
</feature>
<evidence type="ECO:0000256" key="3">
    <source>
        <dbReference type="ARBA" id="ARBA00022741"/>
    </source>
</evidence>
<dbReference type="PANTHER" id="PTHR43875">
    <property type="entry name" value="MALTODEXTRIN IMPORT ATP-BINDING PROTEIN MSMX"/>
    <property type="match status" value="1"/>
</dbReference>
<evidence type="ECO:0000256" key="4">
    <source>
        <dbReference type="ARBA" id="ARBA00022840"/>
    </source>
</evidence>
<keyword evidence="2" id="KW-1003">Cell membrane</keyword>
<dbReference type="Proteomes" id="UP000001296">
    <property type="component" value="Chromosome"/>
</dbReference>
<dbReference type="KEGG" id="sta:STHERM_c11860"/>
<evidence type="ECO:0000256" key="5">
    <source>
        <dbReference type="ARBA" id="ARBA00023136"/>
    </source>
</evidence>
<dbReference type="HOGENOM" id="CLU_000604_1_1_12"/>
<dbReference type="InterPro" id="IPR027417">
    <property type="entry name" value="P-loop_NTPase"/>
</dbReference>
<protein>
    <submittedName>
        <fullName evidence="7">Transporter</fullName>
    </submittedName>
</protein>
<dbReference type="InterPro" id="IPR047641">
    <property type="entry name" value="ABC_transpr_MalK/UgpC-like"/>
</dbReference>
<gene>
    <name evidence="7" type="ordered locus">STHERM_c11860</name>
</gene>
<dbReference type="GO" id="GO:0015408">
    <property type="term" value="F:ABC-type ferric iron transporter activity"/>
    <property type="evidence" value="ECO:0007669"/>
    <property type="project" value="InterPro"/>
</dbReference>
<dbReference type="Gene3D" id="2.40.50.140">
    <property type="entry name" value="Nucleic acid-binding proteins"/>
    <property type="match status" value="1"/>
</dbReference>
<accession>E0RSZ0</accession>
<dbReference type="GO" id="GO:0016887">
    <property type="term" value="F:ATP hydrolysis activity"/>
    <property type="evidence" value="ECO:0007669"/>
    <property type="project" value="InterPro"/>
</dbReference>
<dbReference type="SMART" id="SM00382">
    <property type="entry name" value="AAA"/>
    <property type="match status" value="1"/>
</dbReference>
<dbReference type="PROSITE" id="PS00211">
    <property type="entry name" value="ABC_TRANSPORTER_1"/>
    <property type="match status" value="1"/>
</dbReference>
<dbReference type="InterPro" id="IPR008995">
    <property type="entry name" value="Mo/tungstate-bd_C_term_dom"/>
</dbReference>
<proteinExistence type="predicted"/>
<keyword evidence="4" id="KW-0067">ATP-binding</keyword>
<dbReference type="GO" id="GO:0055052">
    <property type="term" value="C:ATP-binding cassette (ABC) transporter complex, substrate-binding subunit-containing"/>
    <property type="evidence" value="ECO:0007669"/>
    <property type="project" value="TreeGrafter"/>
</dbReference>
<evidence type="ECO:0000313" key="8">
    <source>
        <dbReference type="Proteomes" id="UP000001296"/>
    </source>
</evidence>
<dbReference type="eggNOG" id="COG3842">
    <property type="taxonomic scope" value="Bacteria"/>
</dbReference>
<dbReference type="InterPro" id="IPR012340">
    <property type="entry name" value="NA-bd_OB-fold"/>
</dbReference>
<dbReference type="PANTHER" id="PTHR43875:SF1">
    <property type="entry name" value="OSMOPROTECTIVE COMPOUNDS UPTAKE ATP-BINDING PROTEIN GGTA"/>
    <property type="match status" value="1"/>
</dbReference>
<dbReference type="PROSITE" id="PS50893">
    <property type="entry name" value="ABC_TRANSPORTER_2"/>
    <property type="match status" value="1"/>
</dbReference>
<dbReference type="SUPFAM" id="SSF50331">
    <property type="entry name" value="MOP-like"/>
    <property type="match status" value="1"/>
</dbReference>
<evidence type="ECO:0000256" key="1">
    <source>
        <dbReference type="ARBA" id="ARBA00022448"/>
    </source>
</evidence>
<dbReference type="AlphaFoldDB" id="E0RSZ0"/>
<dbReference type="InterPro" id="IPR017871">
    <property type="entry name" value="ABC_transporter-like_CS"/>
</dbReference>
<dbReference type="Gene3D" id="3.40.50.300">
    <property type="entry name" value="P-loop containing nucleotide triphosphate hydrolases"/>
    <property type="match status" value="1"/>
</dbReference>
<evidence type="ECO:0000256" key="2">
    <source>
        <dbReference type="ARBA" id="ARBA00022475"/>
    </source>
</evidence>
<dbReference type="InterPro" id="IPR003439">
    <property type="entry name" value="ABC_transporter-like_ATP-bd"/>
</dbReference>
<dbReference type="CDD" id="cd03259">
    <property type="entry name" value="ABC_Carb_Solutes_like"/>
    <property type="match status" value="1"/>
</dbReference>
<dbReference type="InterPro" id="IPR003593">
    <property type="entry name" value="AAA+_ATPase"/>
</dbReference>
<keyword evidence="5" id="KW-0472">Membrane</keyword>
<keyword evidence="3" id="KW-0547">Nucleotide-binding</keyword>
<organism evidence="7 8">
    <name type="scientific">Winmispira thermophila (strain ATCC 49972 / DSM 6192 / RI 19.B1)</name>
    <name type="common">Spirochaeta thermophila</name>
    <dbReference type="NCBI Taxonomy" id="665571"/>
    <lineage>
        <taxon>Bacteria</taxon>
        <taxon>Pseudomonadati</taxon>
        <taxon>Spirochaetota</taxon>
        <taxon>Spirochaetia</taxon>
        <taxon>Winmispirales</taxon>
        <taxon>Winmispiraceae</taxon>
        <taxon>Winmispira</taxon>
    </lineage>
</organism>